<accession>A0AAF0TQ01</accession>
<dbReference type="InterPro" id="IPR034741">
    <property type="entry name" value="Terpene_cyclase-like_1_C"/>
</dbReference>
<dbReference type="SFLD" id="SFLDG01019">
    <property type="entry name" value="Terpene_Cyclase_Like_1_C_Termi"/>
    <property type="match status" value="1"/>
</dbReference>
<evidence type="ECO:0000256" key="3">
    <source>
        <dbReference type="ARBA" id="ARBA00022723"/>
    </source>
</evidence>
<comment type="cofactor">
    <cofactor evidence="1">
        <name>Mg(2+)</name>
        <dbReference type="ChEBI" id="CHEBI:18420"/>
    </cofactor>
</comment>
<dbReference type="InterPro" id="IPR036965">
    <property type="entry name" value="Terpene_synth_N_sf"/>
</dbReference>
<keyword evidence="6" id="KW-1185">Reference proteome</keyword>
<name>A0AAF0TQ01_SOLVR</name>
<dbReference type="SFLD" id="SFLDS00005">
    <property type="entry name" value="Isoprenoid_Synthase_Type_I"/>
    <property type="match status" value="1"/>
</dbReference>
<evidence type="ECO:0000259" key="4">
    <source>
        <dbReference type="PROSITE" id="PS50878"/>
    </source>
</evidence>
<dbReference type="InterPro" id="IPR005630">
    <property type="entry name" value="Terpene_synthase_metal-bd"/>
</dbReference>
<dbReference type="InterPro" id="IPR000477">
    <property type="entry name" value="RT_dom"/>
</dbReference>
<sequence>MLFVDDIVLIDETRDRVNARLEVWRQTLESKGFRLSRTKTEYLRCKFSDALDETDVEVRLATQIIPKKESFKYLGSVIQGSGDIDDDVTHRIGVAWMKWRLASGVLCDKKIPPRLKGKFYRVVVRPALLYGAECWPVKNLHVQKMHVAEMRMLRWMCGHTRSDKIRNEVVREKRRCADPPVRRCEGLVVEGTQRGRGRPKKYWGEVIRQDLAQLHITEDMTLDRKEWRSRIKVVASLPQRGSGKVCVHSTLPRPHLVGFHWACCCCCCQSVNNRYAGDKYMERFDKLKKEMKKNLMMIVEGSIQELDAKLELIDNLERLGVSYHFKDEIMQILRSVHDQISTTATRDSLYSTALKFRLLRQHRFHISQDIFDDFKDENGNLKQSICKDTKGLLELYEASFLSTETETTLKYATRFTMAHLKNYGGDQDNDILMMELVQHALKIPRHWMMPRLETEWYISIYERMPNANPLLLELAKLDFNIVQATHQQDLRILSTWWKSTCLAEKLSFSRDRLVEDFFWSVGLVFELQHSFFRRMLTKNIALIVVIDDIYDIYGTLDELEIFTHAVERWDVKAMVQLPDYMKICYLSLLNTTNEMAYHILKEQGINVLPYLTKQYADLCKAYLQEARWYHNGYKPTLQEYMDNAWISVGIPLALLHALIFVSNPITIETLEYLNKYPDIIRRCATIIRLIDDLGTSSYELNRGDVPKSMQCYMNEKSASEEEARKHINLLIKEMWELMNKDQIRKEVLFSEEFIRIVLNFSRTTHCMYQHGDGHGIQNSHIKNQISKLLFEPLIV</sequence>
<feature type="domain" description="Reverse transcriptase" evidence="4">
    <location>
        <begin position="1"/>
        <end position="78"/>
    </location>
</feature>
<dbReference type="InterPro" id="IPR001906">
    <property type="entry name" value="Terpene_synth_N"/>
</dbReference>
<reference evidence="5" key="1">
    <citation type="submission" date="2023-08" db="EMBL/GenBank/DDBJ databases">
        <title>A de novo genome assembly of Solanum verrucosum Schlechtendal, a Mexican diploid species geographically isolated from the other diploid A-genome species in potato relatives.</title>
        <authorList>
            <person name="Hosaka K."/>
        </authorList>
    </citation>
    <scope>NUCLEOTIDE SEQUENCE</scope>
    <source>
        <tissue evidence="5">Young leaves</tissue>
    </source>
</reference>
<dbReference type="FunFam" id="1.10.600.10:FF:000007">
    <property type="entry name" value="Isoprene synthase, chloroplastic"/>
    <property type="match status" value="1"/>
</dbReference>
<dbReference type="Pfam" id="PF01397">
    <property type="entry name" value="Terpene_synth"/>
    <property type="match status" value="1"/>
</dbReference>
<dbReference type="GO" id="GO:0016102">
    <property type="term" value="P:diterpenoid biosynthetic process"/>
    <property type="evidence" value="ECO:0007669"/>
    <property type="project" value="InterPro"/>
</dbReference>
<keyword evidence="3" id="KW-0479">Metal-binding</keyword>
<dbReference type="FunFam" id="1.50.10.130:FF:000001">
    <property type="entry name" value="Isoprene synthase, chloroplastic"/>
    <property type="match status" value="1"/>
</dbReference>
<organism evidence="5 6">
    <name type="scientific">Solanum verrucosum</name>
    <dbReference type="NCBI Taxonomy" id="315347"/>
    <lineage>
        <taxon>Eukaryota</taxon>
        <taxon>Viridiplantae</taxon>
        <taxon>Streptophyta</taxon>
        <taxon>Embryophyta</taxon>
        <taxon>Tracheophyta</taxon>
        <taxon>Spermatophyta</taxon>
        <taxon>Magnoliopsida</taxon>
        <taxon>eudicotyledons</taxon>
        <taxon>Gunneridae</taxon>
        <taxon>Pentapetalae</taxon>
        <taxon>asterids</taxon>
        <taxon>lamiids</taxon>
        <taxon>Solanales</taxon>
        <taxon>Solanaceae</taxon>
        <taxon>Solanoideae</taxon>
        <taxon>Solaneae</taxon>
        <taxon>Solanum</taxon>
    </lineage>
</organism>
<protein>
    <recommendedName>
        <fullName evidence="4">Reverse transcriptase domain-containing protein</fullName>
    </recommendedName>
</protein>
<proteinExistence type="predicted"/>
<dbReference type="GO" id="GO:0000287">
    <property type="term" value="F:magnesium ion binding"/>
    <property type="evidence" value="ECO:0007669"/>
    <property type="project" value="InterPro"/>
</dbReference>
<dbReference type="SUPFAM" id="SSF48239">
    <property type="entry name" value="Terpenoid cyclases/Protein prenyltransferases"/>
    <property type="match status" value="1"/>
</dbReference>
<dbReference type="InterPro" id="IPR050148">
    <property type="entry name" value="Terpene_synthase-like"/>
</dbReference>
<dbReference type="PROSITE" id="PS50878">
    <property type="entry name" value="RT_POL"/>
    <property type="match status" value="1"/>
</dbReference>
<dbReference type="Proteomes" id="UP001234989">
    <property type="component" value="Chromosome 3"/>
</dbReference>
<dbReference type="InterPro" id="IPR044814">
    <property type="entry name" value="Terpene_cyclase_plant_C1"/>
</dbReference>
<dbReference type="AlphaFoldDB" id="A0AAF0TQ01"/>
<dbReference type="InterPro" id="IPR008949">
    <property type="entry name" value="Isoprenoid_synthase_dom_sf"/>
</dbReference>
<dbReference type="Gene3D" id="1.50.10.130">
    <property type="entry name" value="Terpene synthase, N-terminal domain"/>
    <property type="match status" value="1"/>
</dbReference>
<comment type="pathway">
    <text evidence="2">Secondary metabolite biosynthesis; terpenoid biosynthesis.</text>
</comment>
<dbReference type="InterPro" id="IPR008930">
    <property type="entry name" value="Terpenoid_cyclase/PrenylTrfase"/>
</dbReference>
<evidence type="ECO:0000256" key="2">
    <source>
        <dbReference type="ARBA" id="ARBA00004721"/>
    </source>
</evidence>
<dbReference type="EMBL" id="CP133614">
    <property type="protein sequence ID" value="WMV21355.1"/>
    <property type="molecule type" value="Genomic_DNA"/>
</dbReference>
<dbReference type="PANTHER" id="PTHR31225:SF247">
    <property type="entry name" value="(-)-CAMPHENE_TRICYCLENE SYNTHASE, CHLOROPLASTIC-LIKE ISOFORM X1"/>
    <property type="match status" value="1"/>
</dbReference>
<dbReference type="GO" id="GO:0010333">
    <property type="term" value="F:terpene synthase activity"/>
    <property type="evidence" value="ECO:0007669"/>
    <property type="project" value="InterPro"/>
</dbReference>
<dbReference type="Gene3D" id="1.10.600.10">
    <property type="entry name" value="Farnesyl Diphosphate Synthase"/>
    <property type="match status" value="1"/>
</dbReference>
<dbReference type="CDD" id="cd00684">
    <property type="entry name" value="Terpene_cyclase_plant_C1"/>
    <property type="match status" value="1"/>
</dbReference>
<evidence type="ECO:0000313" key="5">
    <source>
        <dbReference type="EMBL" id="WMV21355.1"/>
    </source>
</evidence>
<dbReference type="Pfam" id="PF03936">
    <property type="entry name" value="Terpene_synth_C"/>
    <property type="match status" value="1"/>
</dbReference>
<evidence type="ECO:0000313" key="6">
    <source>
        <dbReference type="Proteomes" id="UP001234989"/>
    </source>
</evidence>
<dbReference type="PANTHER" id="PTHR31225">
    <property type="entry name" value="OS04G0344100 PROTEIN-RELATED"/>
    <property type="match status" value="1"/>
</dbReference>
<dbReference type="SUPFAM" id="SSF48576">
    <property type="entry name" value="Terpenoid synthases"/>
    <property type="match status" value="1"/>
</dbReference>
<gene>
    <name evidence="5" type="ORF">MTR67_014740</name>
</gene>
<evidence type="ECO:0000256" key="1">
    <source>
        <dbReference type="ARBA" id="ARBA00001946"/>
    </source>
</evidence>